<evidence type="ECO:0000313" key="3">
    <source>
        <dbReference type="Proteomes" id="UP000198460"/>
    </source>
</evidence>
<keyword evidence="1" id="KW-0812">Transmembrane</keyword>
<dbReference type="InterPro" id="IPR010654">
    <property type="entry name" value="Phage_lambda_tail_I"/>
</dbReference>
<sequence>MSEKVRTIRLYGALGARFGRLHHYVVSNSADAVRALCSMIPGFEREMMQSRDQGVAYAVFVGKRNLSVEQLQHPCGDDDIRIAPILQGAKTGGLFQLILGAALVAAAFFNPGALLGAKAAIAVFGMGVSMAMGGIAQLLAPSPKGLSVKDRPENTPSYVFNGPVNTTAQGGPVPLLYGELEIGSAVASAGIYAEDQM</sequence>
<dbReference type="Pfam" id="PF06805">
    <property type="entry name" value="Lambda_tail_I"/>
    <property type="match status" value="1"/>
</dbReference>
<dbReference type="Proteomes" id="UP000198460">
    <property type="component" value="Unassembled WGS sequence"/>
</dbReference>
<accession>A0A238H567</accession>
<dbReference type="EMBL" id="FXAN01000053">
    <property type="protein sequence ID" value="SMG00325.1"/>
    <property type="molecule type" value="Genomic_DNA"/>
</dbReference>
<dbReference type="RefSeq" id="WP_089340568.1">
    <property type="nucleotide sequence ID" value="NZ_FXAN01000053.1"/>
</dbReference>
<dbReference type="AlphaFoldDB" id="A0A238H567"/>
<keyword evidence="1" id="KW-0472">Membrane</keyword>
<evidence type="ECO:0000313" key="2">
    <source>
        <dbReference type="EMBL" id="SMG00325.1"/>
    </source>
</evidence>
<gene>
    <name evidence="2" type="ORF">BSIN_3395</name>
</gene>
<reference evidence="2 3" key="1">
    <citation type="submission" date="2017-04" db="EMBL/GenBank/DDBJ databases">
        <authorList>
            <person name="Afonso C.L."/>
            <person name="Miller P.J."/>
            <person name="Scott M.A."/>
            <person name="Spackman E."/>
            <person name="Goraichik I."/>
            <person name="Dimitrov K.M."/>
            <person name="Suarez D.L."/>
            <person name="Swayne D.E."/>
        </authorList>
    </citation>
    <scope>NUCLEOTIDE SEQUENCE [LARGE SCALE GENOMIC DNA]</scope>
    <source>
        <strain evidence="2">LMG 28154</strain>
    </source>
</reference>
<name>A0A238H567_9BURK</name>
<evidence type="ECO:0000256" key="1">
    <source>
        <dbReference type="SAM" id="Phobius"/>
    </source>
</evidence>
<protein>
    <submittedName>
        <fullName evidence="2">Phage tail assembly protein I</fullName>
    </submittedName>
</protein>
<keyword evidence="1" id="KW-1133">Transmembrane helix</keyword>
<feature type="transmembrane region" description="Helical" evidence="1">
    <location>
        <begin position="94"/>
        <end position="113"/>
    </location>
</feature>
<feature type="transmembrane region" description="Helical" evidence="1">
    <location>
        <begin position="119"/>
        <end position="140"/>
    </location>
</feature>
<organism evidence="2 3">
    <name type="scientific">Burkholderia singularis</name>
    <dbReference type="NCBI Taxonomy" id="1503053"/>
    <lineage>
        <taxon>Bacteria</taxon>
        <taxon>Pseudomonadati</taxon>
        <taxon>Pseudomonadota</taxon>
        <taxon>Betaproteobacteria</taxon>
        <taxon>Burkholderiales</taxon>
        <taxon>Burkholderiaceae</taxon>
        <taxon>Burkholderia</taxon>
        <taxon>pseudomallei group</taxon>
    </lineage>
</organism>
<proteinExistence type="predicted"/>